<feature type="domain" description="Fatty acid desaturase" evidence="2">
    <location>
        <begin position="40"/>
        <end position="139"/>
    </location>
</feature>
<reference evidence="3 4" key="1">
    <citation type="submission" date="2019-01" db="EMBL/GenBank/DDBJ databases">
        <authorList>
            <person name="Chen W.-M."/>
        </authorList>
    </citation>
    <scope>NUCLEOTIDE SEQUENCE [LARGE SCALE GENOMIC DNA]</scope>
    <source>
        <strain evidence="3 4">CCP-7</strain>
    </source>
</reference>
<protein>
    <submittedName>
        <fullName evidence="3">Beta-carotene ketolase</fullName>
    </submittedName>
</protein>
<comment type="caution">
    <text evidence="3">The sequence shown here is derived from an EMBL/GenBank/DDBJ whole genome shotgun (WGS) entry which is preliminary data.</text>
</comment>
<name>A0A437LYJ9_9SPHN</name>
<dbReference type="GO" id="GO:0008610">
    <property type="term" value="P:lipid biosynthetic process"/>
    <property type="evidence" value="ECO:0007669"/>
    <property type="project" value="UniProtKB-ARBA"/>
</dbReference>
<dbReference type="GO" id="GO:0016020">
    <property type="term" value="C:membrane"/>
    <property type="evidence" value="ECO:0007669"/>
    <property type="project" value="TreeGrafter"/>
</dbReference>
<accession>A0A437LYJ9</accession>
<gene>
    <name evidence="3" type="ORF">EOD43_19560</name>
</gene>
<feature type="transmembrane region" description="Helical" evidence="1">
    <location>
        <begin position="41"/>
        <end position="62"/>
    </location>
</feature>
<evidence type="ECO:0000259" key="2">
    <source>
        <dbReference type="Pfam" id="PF00487"/>
    </source>
</evidence>
<dbReference type="InterPro" id="IPR005804">
    <property type="entry name" value="FA_desaturase_dom"/>
</dbReference>
<keyword evidence="1" id="KW-0812">Transmembrane</keyword>
<evidence type="ECO:0000313" key="4">
    <source>
        <dbReference type="Proteomes" id="UP000282971"/>
    </source>
</evidence>
<dbReference type="OrthoDB" id="9792534at2"/>
<dbReference type="PANTHER" id="PTHR19353:SF19">
    <property type="entry name" value="DELTA(5) FATTY ACID DESATURASE C-RELATED"/>
    <property type="match status" value="1"/>
</dbReference>
<feature type="transmembrane region" description="Helical" evidence="1">
    <location>
        <begin position="7"/>
        <end position="29"/>
    </location>
</feature>
<dbReference type="AlphaFoldDB" id="A0A437LYJ9"/>
<keyword evidence="4" id="KW-1185">Reference proteome</keyword>
<proteinExistence type="predicted"/>
<keyword evidence="1" id="KW-0472">Membrane</keyword>
<feature type="transmembrane region" description="Helical" evidence="1">
    <location>
        <begin position="133"/>
        <end position="152"/>
    </location>
</feature>
<dbReference type="Pfam" id="PF00487">
    <property type="entry name" value="FA_desaturase"/>
    <property type="match status" value="2"/>
</dbReference>
<dbReference type="EMBL" id="SACN01000003">
    <property type="protein sequence ID" value="RVT90452.1"/>
    <property type="molecule type" value="Genomic_DNA"/>
</dbReference>
<organism evidence="3 4">
    <name type="scientific">Sphingomonas crocodyli</name>
    <dbReference type="NCBI Taxonomy" id="1979270"/>
    <lineage>
        <taxon>Bacteria</taxon>
        <taxon>Pseudomonadati</taxon>
        <taxon>Pseudomonadota</taxon>
        <taxon>Alphaproteobacteria</taxon>
        <taxon>Sphingomonadales</taxon>
        <taxon>Sphingomonadaceae</taxon>
        <taxon>Sphingomonas</taxon>
    </lineage>
</organism>
<dbReference type="Proteomes" id="UP000282971">
    <property type="component" value="Unassembled WGS sequence"/>
</dbReference>
<keyword evidence="1" id="KW-1133">Transmembrane helix</keyword>
<dbReference type="GO" id="GO:0016717">
    <property type="term" value="F:oxidoreductase activity, acting on paired donors, with oxidation of a pair of donors resulting in the reduction of molecular oxygen to two molecules of water"/>
    <property type="evidence" value="ECO:0007669"/>
    <property type="project" value="TreeGrafter"/>
</dbReference>
<feature type="domain" description="Fatty acid desaturase" evidence="2">
    <location>
        <begin position="140"/>
        <end position="236"/>
    </location>
</feature>
<sequence>MAGRQTLTGLLLASAIFASWLALTLYGFYGVEPDALDPLLALGLVASLCWLDVGLFIVAHDAMHGSLAPQRPRLNRLIGTITLMAYAGFSFDRLTPKHMQHHRTPGTATDPDFHAPAPAKALAWYVAFFRQYFGVRELGVLALVVMILTFVLRVPYANLLMFWALPAILSSIQLFWFGTYLPHSHQDDRFTDDHRARSSGYPWLLSLLTCYHFGYHHEHHRHPHIPWWQLPATREAAR</sequence>
<evidence type="ECO:0000313" key="3">
    <source>
        <dbReference type="EMBL" id="RVT90452.1"/>
    </source>
</evidence>
<dbReference type="PANTHER" id="PTHR19353">
    <property type="entry name" value="FATTY ACID DESATURASE 2"/>
    <property type="match status" value="1"/>
</dbReference>
<evidence type="ECO:0000256" key="1">
    <source>
        <dbReference type="SAM" id="Phobius"/>
    </source>
</evidence>
<dbReference type="InterPro" id="IPR012171">
    <property type="entry name" value="Fatty_acid_desaturase"/>
</dbReference>
<feature type="transmembrane region" description="Helical" evidence="1">
    <location>
        <begin position="159"/>
        <end position="178"/>
    </location>
</feature>